<dbReference type="AlphaFoldDB" id="A0A0D9ZYS0"/>
<proteinExistence type="predicted"/>
<protein>
    <submittedName>
        <fullName evidence="2">Uncharacterized protein</fullName>
    </submittedName>
</protein>
<organism evidence="2">
    <name type="scientific">Oryza glumipatula</name>
    <dbReference type="NCBI Taxonomy" id="40148"/>
    <lineage>
        <taxon>Eukaryota</taxon>
        <taxon>Viridiplantae</taxon>
        <taxon>Streptophyta</taxon>
        <taxon>Embryophyta</taxon>
        <taxon>Tracheophyta</taxon>
        <taxon>Spermatophyta</taxon>
        <taxon>Magnoliopsida</taxon>
        <taxon>Liliopsida</taxon>
        <taxon>Poales</taxon>
        <taxon>Poaceae</taxon>
        <taxon>BOP clade</taxon>
        <taxon>Oryzoideae</taxon>
        <taxon>Oryzeae</taxon>
        <taxon>Oryzinae</taxon>
        <taxon>Oryza</taxon>
    </lineage>
</organism>
<reference evidence="2" key="1">
    <citation type="submission" date="2015-04" db="UniProtKB">
        <authorList>
            <consortium name="EnsemblPlants"/>
        </authorList>
    </citation>
    <scope>IDENTIFICATION</scope>
</reference>
<dbReference type="HOGENOM" id="CLU_153466_0_0_1"/>
<evidence type="ECO:0000313" key="2">
    <source>
        <dbReference type="EnsemblPlants" id="OGLUM05G16210.1"/>
    </source>
</evidence>
<feature type="region of interest" description="Disordered" evidence="1">
    <location>
        <begin position="52"/>
        <end position="122"/>
    </location>
</feature>
<dbReference type="Proteomes" id="UP000026961">
    <property type="component" value="Chromosome 5"/>
</dbReference>
<evidence type="ECO:0000256" key="1">
    <source>
        <dbReference type="SAM" id="MobiDB-lite"/>
    </source>
</evidence>
<name>A0A0D9ZYS0_9ORYZ</name>
<accession>A0A0D9ZYS0</accession>
<feature type="compositionally biased region" description="Low complexity" evidence="1">
    <location>
        <begin position="70"/>
        <end position="81"/>
    </location>
</feature>
<dbReference type="Gramene" id="OGLUM05G16210.1">
    <property type="protein sequence ID" value="OGLUM05G16210.1"/>
    <property type="gene ID" value="OGLUM05G16210"/>
</dbReference>
<reference evidence="2" key="2">
    <citation type="submission" date="2018-05" db="EMBL/GenBank/DDBJ databases">
        <title>OgluRS3 (Oryza glumaepatula Reference Sequence Version 3).</title>
        <authorList>
            <person name="Zhang J."/>
            <person name="Kudrna D."/>
            <person name="Lee S."/>
            <person name="Talag J."/>
            <person name="Welchert J."/>
            <person name="Wing R.A."/>
        </authorList>
    </citation>
    <scope>NUCLEOTIDE SEQUENCE [LARGE SCALE GENOMIC DNA]</scope>
</reference>
<sequence>MALAETMMAQSDTSVHGQRAVMEFADSAWPCPDLPPYLFPNPPRQIWPELARHRQRQRSARRDNDNSGRATQVTSAQVTTVGDWRQEVNAGDGKEAALADIVGGQRGDDKKGDDDSVPQRSQGKVASVLIVTLLPGDVV</sequence>
<evidence type="ECO:0000313" key="3">
    <source>
        <dbReference type="Proteomes" id="UP000026961"/>
    </source>
</evidence>
<keyword evidence="3" id="KW-1185">Reference proteome</keyword>
<dbReference type="EnsemblPlants" id="OGLUM05G16210.1">
    <property type="protein sequence ID" value="OGLUM05G16210.1"/>
    <property type="gene ID" value="OGLUM05G16210"/>
</dbReference>